<evidence type="ECO:0000256" key="2">
    <source>
        <dbReference type="ARBA" id="ARBA00023125"/>
    </source>
</evidence>
<comment type="caution">
    <text evidence="5">The sequence shown here is derived from an EMBL/GenBank/DDBJ whole genome shotgun (WGS) entry which is preliminary data.</text>
</comment>
<dbReference type="SMART" id="SM00342">
    <property type="entry name" value="HTH_ARAC"/>
    <property type="match status" value="1"/>
</dbReference>
<evidence type="ECO:0000256" key="1">
    <source>
        <dbReference type="ARBA" id="ARBA00023015"/>
    </source>
</evidence>
<dbReference type="SUPFAM" id="SSF46689">
    <property type="entry name" value="Homeodomain-like"/>
    <property type="match status" value="1"/>
</dbReference>
<dbReference type="SUPFAM" id="SSF51215">
    <property type="entry name" value="Regulatory protein AraC"/>
    <property type="match status" value="1"/>
</dbReference>
<evidence type="ECO:0000313" key="7">
    <source>
        <dbReference type="Proteomes" id="UP000032061"/>
    </source>
</evidence>
<dbReference type="AlphaFoldDB" id="A0A0D0EK63"/>
<dbReference type="PROSITE" id="PS01124">
    <property type="entry name" value="HTH_ARAC_FAMILY_2"/>
    <property type="match status" value="1"/>
</dbReference>
<evidence type="ECO:0000256" key="3">
    <source>
        <dbReference type="ARBA" id="ARBA00023163"/>
    </source>
</evidence>
<dbReference type="Gene3D" id="1.10.10.60">
    <property type="entry name" value="Homeodomain-like"/>
    <property type="match status" value="1"/>
</dbReference>
<keyword evidence="3" id="KW-0804">Transcription</keyword>
<dbReference type="InterPro" id="IPR018060">
    <property type="entry name" value="HTH_AraC"/>
</dbReference>
<dbReference type="Proteomes" id="UP000032061">
    <property type="component" value="Unassembled WGS sequence"/>
</dbReference>
<dbReference type="RefSeq" id="WP_041519105.1">
    <property type="nucleotide sequence ID" value="NZ_JPRK01000014.1"/>
</dbReference>
<name>A0A0D0EK63_9FLAO</name>
<proteinExistence type="predicted"/>
<dbReference type="EMBL" id="MUGX01000026">
    <property type="protein sequence ID" value="OXA85264.1"/>
    <property type="molecule type" value="Genomic_DNA"/>
</dbReference>
<protein>
    <submittedName>
        <fullName evidence="5">AraC family transcriptional regulator</fullName>
    </submittedName>
</protein>
<dbReference type="STRING" id="37752.IW18_16940"/>
<accession>A0A0D0EK63</accession>
<dbReference type="Pfam" id="PF12833">
    <property type="entry name" value="HTH_18"/>
    <property type="match status" value="1"/>
</dbReference>
<dbReference type="InterPro" id="IPR009057">
    <property type="entry name" value="Homeodomain-like_sf"/>
</dbReference>
<dbReference type="PANTHER" id="PTHR43280">
    <property type="entry name" value="ARAC-FAMILY TRANSCRIPTIONAL REGULATOR"/>
    <property type="match status" value="1"/>
</dbReference>
<evidence type="ECO:0000313" key="8">
    <source>
        <dbReference type="Proteomes" id="UP000198302"/>
    </source>
</evidence>
<keyword evidence="2" id="KW-0238">DNA-binding</keyword>
<organism evidence="5 7">
    <name type="scientific">Flavobacterium hibernum</name>
    <dbReference type="NCBI Taxonomy" id="37752"/>
    <lineage>
        <taxon>Bacteria</taxon>
        <taxon>Pseudomonadati</taxon>
        <taxon>Bacteroidota</taxon>
        <taxon>Flavobacteriia</taxon>
        <taxon>Flavobacteriales</taxon>
        <taxon>Flavobacteriaceae</taxon>
        <taxon>Flavobacterium</taxon>
    </lineage>
</organism>
<dbReference type="GO" id="GO:0003700">
    <property type="term" value="F:DNA-binding transcription factor activity"/>
    <property type="evidence" value="ECO:0007669"/>
    <property type="project" value="InterPro"/>
</dbReference>
<feature type="domain" description="HTH araC/xylS-type" evidence="4">
    <location>
        <begin position="198"/>
        <end position="304"/>
    </location>
</feature>
<gene>
    <name evidence="6" type="ORF">B0A73_18140</name>
    <name evidence="5" type="ORF">IW18_16940</name>
</gene>
<evidence type="ECO:0000313" key="6">
    <source>
        <dbReference type="EMBL" id="OXA85264.1"/>
    </source>
</evidence>
<keyword evidence="1" id="KW-0805">Transcription regulation</keyword>
<keyword evidence="8" id="KW-1185">Reference proteome</keyword>
<evidence type="ECO:0000313" key="5">
    <source>
        <dbReference type="EMBL" id="KIO51625.1"/>
    </source>
</evidence>
<dbReference type="InterPro" id="IPR037923">
    <property type="entry name" value="HTH-like"/>
</dbReference>
<dbReference type="OrthoDB" id="646090at2"/>
<dbReference type="GO" id="GO:0043565">
    <property type="term" value="F:sequence-specific DNA binding"/>
    <property type="evidence" value="ECO:0007669"/>
    <property type="project" value="InterPro"/>
</dbReference>
<dbReference type="PANTHER" id="PTHR43280:SF32">
    <property type="entry name" value="TRANSCRIPTIONAL REGULATORY PROTEIN"/>
    <property type="match status" value="1"/>
</dbReference>
<reference evidence="5 7" key="1">
    <citation type="submission" date="2015-01" db="EMBL/GenBank/DDBJ databases">
        <title>Genome of Flavobacterium hibernum DSM 12611.</title>
        <authorList>
            <person name="Stropko S.J."/>
            <person name="Pipes S.E."/>
            <person name="Newman J.D."/>
        </authorList>
    </citation>
    <scope>NUCLEOTIDE SEQUENCE [LARGE SCALE GENOMIC DNA]</scope>
    <source>
        <strain evidence="5 7">DSM 12611</strain>
    </source>
</reference>
<dbReference type="Proteomes" id="UP000198302">
    <property type="component" value="Unassembled WGS sequence"/>
</dbReference>
<sequence>MSEKDTATRSLYDLYIELGVSVDMLDPKAGFAVVNLNDVGFELPYKSPPFRPNYFSFLFVKKGSGQYTIDNQTFLTEPGSIYFTNPSNYRTFEWNTIDEIYLICFDETFLKENVHQDVFNEFSFLLTETVQPKILNTVFYQQIEQLYLQIHKEYLNNSRYKYRIIGSLFVVLLIKIKEYFWEDYNPIYEGNRSSQIVKDFKRTLEQHYRDLSSGKTQTVFRVQDYASTQNLHPNYLSTVIKSKTGKPIATWIVDKTISEAKSLLQNSTISIKEIAFLLGFSEAAHFSNYFKKHTNSSPVLYRKEHIAN</sequence>
<reference evidence="6 8" key="2">
    <citation type="submission" date="2016-11" db="EMBL/GenBank/DDBJ databases">
        <title>Whole genomes of Flavobacteriaceae.</title>
        <authorList>
            <person name="Stine C."/>
            <person name="Li C."/>
            <person name="Tadesse D."/>
        </authorList>
    </citation>
    <scope>NUCLEOTIDE SEQUENCE [LARGE SCALE GENOMIC DNA]</scope>
    <source>
        <strain evidence="6 8">ATCC 51468</strain>
    </source>
</reference>
<dbReference type="EMBL" id="JPRK01000014">
    <property type="protein sequence ID" value="KIO51625.1"/>
    <property type="molecule type" value="Genomic_DNA"/>
</dbReference>
<evidence type="ECO:0000259" key="4">
    <source>
        <dbReference type="PROSITE" id="PS01124"/>
    </source>
</evidence>